<dbReference type="EMBL" id="BMAT01003140">
    <property type="protein sequence ID" value="GFS20948.1"/>
    <property type="molecule type" value="Genomic_DNA"/>
</dbReference>
<evidence type="ECO:0000313" key="2">
    <source>
        <dbReference type="Proteomes" id="UP000762676"/>
    </source>
</evidence>
<proteinExistence type="predicted"/>
<reference evidence="1 2" key="1">
    <citation type="journal article" date="2021" name="Elife">
        <title>Chloroplast acquisition without the gene transfer in kleptoplastic sea slugs, Plakobranchus ocellatus.</title>
        <authorList>
            <person name="Maeda T."/>
            <person name="Takahashi S."/>
            <person name="Yoshida T."/>
            <person name="Shimamura S."/>
            <person name="Takaki Y."/>
            <person name="Nagai Y."/>
            <person name="Toyoda A."/>
            <person name="Suzuki Y."/>
            <person name="Arimoto A."/>
            <person name="Ishii H."/>
            <person name="Satoh N."/>
            <person name="Nishiyama T."/>
            <person name="Hasebe M."/>
            <person name="Maruyama T."/>
            <person name="Minagawa J."/>
            <person name="Obokata J."/>
            <person name="Shigenobu S."/>
        </authorList>
    </citation>
    <scope>NUCLEOTIDE SEQUENCE [LARGE SCALE GENOMIC DNA]</scope>
</reference>
<protein>
    <submittedName>
        <fullName evidence="1">Uncharacterized protein</fullName>
    </submittedName>
</protein>
<sequence length="90" mass="10111">MAAQTERAAYKGEQRTLYKITQQVCGKFRKNIEVPIGNKDGQILTSEAAQEVRWTEHFNEVLNQPAPDTVPDIQEAQEDLGVITTPPTKE</sequence>
<dbReference type="Proteomes" id="UP000762676">
    <property type="component" value="Unassembled WGS sequence"/>
</dbReference>
<keyword evidence="2" id="KW-1185">Reference proteome</keyword>
<accession>A0AAV4JGW5</accession>
<comment type="caution">
    <text evidence="1">The sequence shown here is derived from an EMBL/GenBank/DDBJ whole genome shotgun (WGS) entry which is preliminary data.</text>
</comment>
<gene>
    <name evidence="1" type="ORF">ElyMa_001583400</name>
</gene>
<name>A0AAV4JGW5_9GAST</name>
<dbReference type="AlphaFoldDB" id="A0AAV4JGW5"/>
<organism evidence="1 2">
    <name type="scientific">Elysia marginata</name>
    <dbReference type="NCBI Taxonomy" id="1093978"/>
    <lineage>
        <taxon>Eukaryota</taxon>
        <taxon>Metazoa</taxon>
        <taxon>Spiralia</taxon>
        <taxon>Lophotrochozoa</taxon>
        <taxon>Mollusca</taxon>
        <taxon>Gastropoda</taxon>
        <taxon>Heterobranchia</taxon>
        <taxon>Euthyneura</taxon>
        <taxon>Panpulmonata</taxon>
        <taxon>Sacoglossa</taxon>
        <taxon>Placobranchoidea</taxon>
        <taxon>Plakobranchidae</taxon>
        <taxon>Elysia</taxon>
    </lineage>
</organism>
<evidence type="ECO:0000313" key="1">
    <source>
        <dbReference type="EMBL" id="GFS20948.1"/>
    </source>
</evidence>